<gene>
    <name evidence="1" type="ORF">QQ020_32910</name>
</gene>
<comment type="caution">
    <text evidence="1">The sequence shown here is derived from an EMBL/GenBank/DDBJ whole genome shotgun (WGS) entry which is preliminary data.</text>
</comment>
<accession>A0ABT8LKT2</accession>
<sequence length="401" mass="45436">MRRYHLALPLLSCFMIQMIACSPTSTTYTIQASNSGDFERKAETIEMPLETFDNFSAEQYHNLAIEDDRGKGIPIQLIDMNQDSVFDRLIFQTDFEPGQTKTFRLTSEKNKGVKVADSIRTFCRIVPERMDDFAWENDKVAFRSYGPKCQELFQAGDPTGLISSGIDCWTKRVAYPIIDKWYREDKNGKSYHEDHGEGLDTYHVGTTRGCGGTALVQANQYILSQNFISWKVLANGPIRSVFELAYAPIVTGNTVVAEKKRITLDLGAHLYHCQVSYTARNPLDTAAAGIALHQGQGKITSNPVEGWLAYWEPLGDSYLGTAILADPNSITNLVASDTLYQDESRNNMWMHIKIEKHGFNYWAGFGWRKSGDFHAAEDWENYLKMESAKKRNPIQVKTFKD</sequence>
<dbReference type="RefSeq" id="WP_346762256.1">
    <property type="nucleotide sequence ID" value="NZ_JAUJEB010000012.1"/>
</dbReference>
<evidence type="ECO:0000313" key="1">
    <source>
        <dbReference type="EMBL" id="MDN5216918.1"/>
    </source>
</evidence>
<dbReference type="InterPro" id="IPR032342">
    <property type="entry name" value="DUF4861"/>
</dbReference>
<dbReference type="EMBL" id="JAUJEB010000012">
    <property type="protein sequence ID" value="MDN5216918.1"/>
    <property type="molecule type" value="Genomic_DNA"/>
</dbReference>
<keyword evidence="2" id="KW-1185">Reference proteome</keyword>
<dbReference type="Proteomes" id="UP001172083">
    <property type="component" value="Unassembled WGS sequence"/>
</dbReference>
<organism evidence="1 2">
    <name type="scientific">Agaribacillus aureus</name>
    <dbReference type="NCBI Taxonomy" id="3051825"/>
    <lineage>
        <taxon>Bacteria</taxon>
        <taxon>Pseudomonadati</taxon>
        <taxon>Bacteroidota</taxon>
        <taxon>Cytophagia</taxon>
        <taxon>Cytophagales</taxon>
        <taxon>Splendidivirgaceae</taxon>
        <taxon>Agaribacillus</taxon>
    </lineage>
</organism>
<protein>
    <submittedName>
        <fullName evidence="1">DUF4861 family protein</fullName>
    </submittedName>
</protein>
<proteinExistence type="predicted"/>
<name>A0ABT8LKT2_9BACT</name>
<evidence type="ECO:0000313" key="2">
    <source>
        <dbReference type="Proteomes" id="UP001172083"/>
    </source>
</evidence>
<reference evidence="1" key="1">
    <citation type="submission" date="2023-06" db="EMBL/GenBank/DDBJ databases">
        <title>Genomic of Agaribacillus aureum.</title>
        <authorList>
            <person name="Wang G."/>
        </authorList>
    </citation>
    <scope>NUCLEOTIDE SEQUENCE</scope>
    <source>
        <strain evidence="1">BMA12</strain>
    </source>
</reference>
<dbReference type="Pfam" id="PF16153">
    <property type="entry name" value="DUF4861"/>
    <property type="match status" value="1"/>
</dbReference>